<keyword evidence="6 10" id="KW-0784">Thiamine biosynthesis</keyword>
<comment type="similarity">
    <text evidence="10">Belongs to the thiamine-phosphate synthase family.</text>
</comment>
<dbReference type="Pfam" id="PF02581">
    <property type="entry name" value="TMP-TENI"/>
    <property type="match status" value="1"/>
</dbReference>
<evidence type="ECO:0000256" key="8">
    <source>
        <dbReference type="ARBA" id="ARBA00047851"/>
    </source>
</evidence>
<evidence type="ECO:0000313" key="14">
    <source>
        <dbReference type="Proteomes" id="UP000236642"/>
    </source>
</evidence>
<evidence type="ECO:0000256" key="7">
    <source>
        <dbReference type="ARBA" id="ARBA00047334"/>
    </source>
</evidence>
<dbReference type="CDD" id="cd00564">
    <property type="entry name" value="TMP_TenI"/>
    <property type="match status" value="1"/>
</dbReference>
<gene>
    <name evidence="13" type="primary">thiE_2</name>
    <name evidence="10" type="synonym">thiE</name>
    <name evidence="13" type="ORF">HRbin22_01204</name>
</gene>
<dbReference type="HAMAP" id="MF_00097">
    <property type="entry name" value="TMP_synthase"/>
    <property type="match status" value="1"/>
</dbReference>
<dbReference type="AlphaFoldDB" id="A0A2H5Y691"/>
<dbReference type="Gene3D" id="3.20.20.70">
    <property type="entry name" value="Aldolase class I"/>
    <property type="match status" value="1"/>
</dbReference>
<protein>
    <recommendedName>
        <fullName evidence="10">Thiamine-phosphate synthase</fullName>
        <shortName evidence="10">TP synthase</shortName>
        <shortName evidence="10">TPS</shortName>
        <ecNumber evidence="10">2.5.1.3</ecNumber>
    </recommendedName>
    <alternativeName>
        <fullName evidence="10">Thiamine-phosphate pyrophosphorylase</fullName>
        <shortName evidence="10">TMP pyrophosphorylase</shortName>
        <shortName evidence="10">TMP-PPase</shortName>
    </alternativeName>
</protein>
<keyword evidence="5" id="KW-0460">Magnesium</keyword>
<feature type="binding site" evidence="10">
    <location>
        <position position="69"/>
    </location>
    <ligand>
        <name>4-amino-2-methyl-5-(diphosphooxymethyl)pyrimidine</name>
        <dbReference type="ChEBI" id="CHEBI:57841"/>
    </ligand>
</feature>
<evidence type="ECO:0000256" key="6">
    <source>
        <dbReference type="ARBA" id="ARBA00022977"/>
    </source>
</evidence>
<evidence type="ECO:0000259" key="12">
    <source>
        <dbReference type="Pfam" id="PF02581"/>
    </source>
</evidence>
<dbReference type="PANTHER" id="PTHR20857:SF15">
    <property type="entry name" value="THIAMINE-PHOSPHATE SYNTHASE"/>
    <property type="match status" value="1"/>
</dbReference>
<name>A0A2H5Y691_9CHLR</name>
<dbReference type="GO" id="GO:0009228">
    <property type="term" value="P:thiamine biosynthetic process"/>
    <property type="evidence" value="ECO:0007669"/>
    <property type="project" value="UniProtKB-KW"/>
</dbReference>
<evidence type="ECO:0000256" key="10">
    <source>
        <dbReference type="HAMAP-Rule" id="MF_00097"/>
    </source>
</evidence>
<comment type="caution">
    <text evidence="10">Lacks conserved residue(s) required for the propagation of feature annotation.</text>
</comment>
<feature type="region of interest" description="Disordered" evidence="11">
    <location>
        <begin position="209"/>
        <end position="228"/>
    </location>
</feature>
<evidence type="ECO:0000256" key="2">
    <source>
        <dbReference type="ARBA" id="ARBA00005165"/>
    </source>
</evidence>
<dbReference type="InterPro" id="IPR022998">
    <property type="entry name" value="ThiamineP_synth_TenI"/>
</dbReference>
<dbReference type="GO" id="GO:0004789">
    <property type="term" value="F:thiamine-phosphate diphosphorylase activity"/>
    <property type="evidence" value="ECO:0007669"/>
    <property type="project" value="UniProtKB-UniRule"/>
</dbReference>
<comment type="cofactor">
    <cofactor evidence="1">
        <name>Mg(2+)</name>
        <dbReference type="ChEBI" id="CHEBI:18420"/>
    </cofactor>
</comment>
<feature type="domain" description="Thiamine phosphate synthase/TenI" evidence="12">
    <location>
        <begin position="8"/>
        <end position="187"/>
    </location>
</feature>
<feature type="binding site" evidence="10">
    <location>
        <position position="164"/>
    </location>
    <ligand>
        <name>2-[(2R,5Z)-2-carboxy-4-methylthiazol-5(2H)-ylidene]ethyl phosphate</name>
        <dbReference type="ChEBI" id="CHEBI:62899"/>
    </ligand>
</feature>
<dbReference type="InterPro" id="IPR036206">
    <property type="entry name" value="ThiamineP_synth_sf"/>
</dbReference>
<evidence type="ECO:0000313" key="13">
    <source>
        <dbReference type="EMBL" id="GBD08957.1"/>
    </source>
</evidence>
<keyword evidence="4" id="KW-0479">Metal-binding</keyword>
<comment type="function">
    <text evidence="10">Condenses 4-methyl-5-(beta-hydroxyethyl)thiazole monophosphate (THZ-P) and 2-methyl-4-amino-5-hydroxymethyl pyrimidine pyrophosphate (HMP-PP) to form thiamine monophosphate (TMP).</text>
</comment>
<comment type="catalytic activity">
    <reaction evidence="8 10">
        <text>2-(2-carboxy-4-methylthiazol-5-yl)ethyl phosphate + 4-amino-2-methyl-5-(diphosphooxymethyl)pyrimidine + 2 H(+) = thiamine phosphate + CO2 + diphosphate</text>
        <dbReference type="Rhea" id="RHEA:47848"/>
        <dbReference type="ChEBI" id="CHEBI:15378"/>
        <dbReference type="ChEBI" id="CHEBI:16526"/>
        <dbReference type="ChEBI" id="CHEBI:33019"/>
        <dbReference type="ChEBI" id="CHEBI:37575"/>
        <dbReference type="ChEBI" id="CHEBI:57841"/>
        <dbReference type="ChEBI" id="CHEBI:62890"/>
        <dbReference type="EC" id="2.5.1.3"/>
    </reaction>
</comment>
<dbReference type="GO" id="GO:0000287">
    <property type="term" value="F:magnesium ion binding"/>
    <property type="evidence" value="ECO:0007669"/>
    <property type="project" value="UniProtKB-UniRule"/>
</dbReference>
<keyword evidence="3 10" id="KW-0808">Transferase</keyword>
<reference evidence="14" key="1">
    <citation type="submission" date="2017-09" db="EMBL/GenBank/DDBJ databases">
        <title>Metaegenomics of thermophilic ammonia-oxidizing enrichment culture.</title>
        <authorList>
            <person name="Kato S."/>
            <person name="Suzuki K."/>
        </authorList>
    </citation>
    <scope>NUCLEOTIDE SEQUENCE [LARGE SCALE GENOMIC DNA]</scope>
</reference>
<feature type="binding site" evidence="10">
    <location>
        <begin position="133"/>
        <end position="135"/>
    </location>
    <ligand>
        <name>2-[(2R,5Z)-2-carboxy-4-methylthiazol-5(2H)-ylidene]ethyl phosphate</name>
        <dbReference type="ChEBI" id="CHEBI:62899"/>
    </ligand>
</feature>
<evidence type="ECO:0000256" key="3">
    <source>
        <dbReference type="ARBA" id="ARBA00022679"/>
    </source>
</evidence>
<dbReference type="InterPro" id="IPR034291">
    <property type="entry name" value="TMP_synthase"/>
</dbReference>
<organism evidence="13 14">
    <name type="scientific">Candidatus Thermoflexus japonica</name>
    <dbReference type="NCBI Taxonomy" id="2035417"/>
    <lineage>
        <taxon>Bacteria</taxon>
        <taxon>Bacillati</taxon>
        <taxon>Chloroflexota</taxon>
        <taxon>Thermoflexia</taxon>
        <taxon>Thermoflexales</taxon>
        <taxon>Thermoflexaceae</taxon>
        <taxon>Thermoflexus</taxon>
    </lineage>
</organism>
<comment type="caution">
    <text evidence="13">The sequence shown here is derived from an EMBL/GenBank/DDBJ whole genome shotgun (WGS) entry which is preliminary data.</text>
</comment>
<dbReference type="UniPathway" id="UPA00060">
    <property type="reaction ID" value="UER00141"/>
</dbReference>
<dbReference type="EC" id="2.5.1.3" evidence="10"/>
<dbReference type="SUPFAM" id="SSF51391">
    <property type="entry name" value="Thiamin phosphate synthase"/>
    <property type="match status" value="1"/>
</dbReference>
<evidence type="ECO:0000256" key="11">
    <source>
        <dbReference type="SAM" id="MobiDB-lite"/>
    </source>
</evidence>
<comment type="catalytic activity">
    <reaction evidence="9 10">
        <text>2-[(2R,5Z)-2-carboxy-4-methylthiazol-5(2H)-ylidene]ethyl phosphate + 4-amino-2-methyl-5-(diphosphooxymethyl)pyrimidine + 2 H(+) = thiamine phosphate + CO2 + diphosphate</text>
        <dbReference type="Rhea" id="RHEA:47844"/>
        <dbReference type="ChEBI" id="CHEBI:15378"/>
        <dbReference type="ChEBI" id="CHEBI:16526"/>
        <dbReference type="ChEBI" id="CHEBI:33019"/>
        <dbReference type="ChEBI" id="CHEBI:37575"/>
        <dbReference type="ChEBI" id="CHEBI:57841"/>
        <dbReference type="ChEBI" id="CHEBI:62899"/>
        <dbReference type="EC" id="2.5.1.3"/>
    </reaction>
</comment>
<sequence length="228" mass="23520">MRLPQPPLLVITDRHLARRPLLSLIEEIVAAGARWVMVREKDLPEAELAALVGAIVERARRAGAFVVVNTHASVAAACGADGVHLPQGFSIAEARRIVGPARWVGVSTHNLGEALRAAEEGADYITLSPIFPSISKPGYGPALGLEALREVARAVSIPVVALGGITPANARACREAGAAGIAVLGAVMTADDPGALVRAYLAAWEGSNTAPPEKGDGGVAAKWPPCNS</sequence>
<feature type="binding site" evidence="10">
    <location>
        <position position="136"/>
    </location>
    <ligand>
        <name>4-amino-2-methyl-5-(diphosphooxymethyl)pyrimidine</name>
        <dbReference type="ChEBI" id="CHEBI:57841"/>
    </ligand>
</feature>
<dbReference type="GO" id="GO:0005737">
    <property type="term" value="C:cytoplasm"/>
    <property type="evidence" value="ECO:0007669"/>
    <property type="project" value="TreeGrafter"/>
</dbReference>
<dbReference type="PANTHER" id="PTHR20857">
    <property type="entry name" value="THIAMINE-PHOSPHATE PYROPHOSPHORYLASE"/>
    <property type="match status" value="1"/>
</dbReference>
<evidence type="ECO:0000256" key="1">
    <source>
        <dbReference type="ARBA" id="ARBA00001946"/>
    </source>
</evidence>
<comment type="catalytic activity">
    <reaction evidence="7 10">
        <text>4-methyl-5-(2-phosphooxyethyl)-thiazole + 4-amino-2-methyl-5-(diphosphooxymethyl)pyrimidine + H(+) = thiamine phosphate + diphosphate</text>
        <dbReference type="Rhea" id="RHEA:22328"/>
        <dbReference type="ChEBI" id="CHEBI:15378"/>
        <dbReference type="ChEBI" id="CHEBI:33019"/>
        <dbReference type="ChEBI" id="CHEBI:37575"/>
        <dbReference type="ChEBI" id="CHEBI:57841"/>
        <dbReference type="ChEBI" id="CHEBI:58296"/>
        <dbReference type="EC" id="2.5.1.3"/>
    </reaction>
</comment>
<comment type="pathway">
    <text evidence="2 10">Cofactor biosynthesis; thiamine diphosphate biosynthesis; thiamine phosphate from 4-amino-2-methyl-5-diphosphomethylpyrimidine and 4-methyl-5-(2-phosphoethyl)-thiazole: step 1/1.</text>
</comment>
<evidence type="ECO:0000256" key="5">
    <source>
        <dbReference type="ARBA" id="ARBA00022842"/>
    </source>
</evidence>
<dbReference type="Proteomes" id="UP000236642">
    <property type="component" value="Unassembled WGS sequence"/>
</dbReference>
<evidence type="ECO:0000256" key="9">
    <source>
        <dbReference type="ARBA" id="ARBA00047883"/>
    </source>
</evidence>
<accession>A0A2H5Y691</accession>
<dbReference type="EMBL" id="BEHY01000022">
    <property type="protein sequence ID" value="GBD08957.1"/>
    <property type="molecule type" value="Genomic_DNA"/>
</dbReference>
<proteinExistence type="inferred from homology"/>
<evidence type="ECO:0000256" key="4">
    <source>
        <dbReference type="ARBA" id="ARBA00022723"/>
    </source>
</evidence>
<feature type="binding site" evidence="10">
    <location>
        <position position="107"/>
    </location>
    <ligand>
        <name>4-amino-2-methyl-5-(diphosphooxymethyl)pyrimidine</name>
        <dbReference type="ChEBI" id="CHEBI:57841"/>
    </ligand>
</feature>
<dbReference type="GO" id="GO:0009229">
    <property type="term" value="P:thiamine diphosphate biosynthetic process"/>
    <property type="evidence" value="ECO:0007669"/>
    <property type="project" value="UniProtKB-UniRule"/>
</dbReference>
<dbReference type="InterPro" id="IPR013785">
    <property type="entry name" value="Aldolase_TIM"/>
</dbReference>